<feature type="region of interest" description="Disordered" evidence="4">
    <location>
        <begin position="34"/>
        <end position="54"/>
    </location>
</feature>
<dbReference type="PANTHER" id="PTHR30290:SF9">
    <property type="entry name" value="OLIGOPEPTIDE-BINDING PROTEIN APPA"/>
    <property type="match status" value="1"/>
</dbReference>
<evidence type="ECO:0000256" key="1">
    <source>
        <dbReference type="ARBA" id="ARBA00005695"/>
    </source>
</evidence>
<feature type="signal peptide" evidence="5">
    <location>
        <begin position="1"/>
        <end position="29"/>
    </location>
</feature>
<dbReference type="InterPro" id="IPR039424">
    <property type="entry name" value="SBP_5"/>
</dbReference>
<comment type="caution">
    <text evidence="7">The sequence shown here is derived from an EMBL/GenBank/DDBJ whole genome shotgun (WGS) entry which is preliminary data.</text>
</comment>
<dbReference type="Proteomes" id="UP000256727">
    <property type="component" value="Unassembled WGS sequence"/>
</dbReference>
<dbReference type="OrthoDB" id="3225986at2"/>
<dbReference type="CDD" id="cd00995">
    <property type="entry name" value="PBP2_NikA_DppA_OppA_like"/>
    <property type="match status" value="1"/>
</dbReference>
<comment type="similarity">
    <text evidence="1">Belongs to the bacterial solute-binding protein 5 family.</text>
</comment>
<evidence type="ECO:0000256" key="5">
    <source>
        <dbReference type="SAM" id="SignalP"/>
    </source>
</evidence>
<dbReference type="Gene3D" id="3.40.190.10">
    <property type="entry name" value="Periplasmic binding protein-like II"/>
    <property type="match status" value="1"/>
</dbReference>
<sequence>MNTMHRQIGPRRGLLGTLALAASLSLVLAGCGGGEPDAEGEAGEAAASVGEPQTGGDLTVLLDAGFAGGWSTGLDPATSNTVGANMPQNSAIFGGLFTLEADENGQNAEIVPNQAESYEFSEDGLTLTVKLREGITFSDGSPLNADAVVWNWIRALSSGSTGTPQLDLDLTRDMPELDQQFLDDLYAALPEDVDEAVIEQRLGAVQAVDDLTFEVHFSVANGAFVNAMPSTSLNFIGSPTAYQEMGADQYSQSPVAAGPFTVDANRLSERLELTRNEDYFKDGMPYLDELSFQSVGGDQVLYQTLQAGQGDAIEGLSSVTLIEQAQENPNLTVTPGAPTSPYVIQLNTRKAPFDDKKAREAIYYATDFEAINEGLFGGQGDMSQSFTASGGLFHEPEVEGYRTYDPEKARKLVEEIGGLTVELGTTDIVTARQVTTALQTQWQDAGIDVTIDSKPLGDVITKFTSGEWESMLQTAGAWEPAAGIGVAVRFGSTSPFSGTPLPEGAETATQALEENLNTELDEVLTNAASTVDQEERGELYKQAAKMISDEAYGPFGMAFSPAQVVRKGVHGPGLTTPIPALVVNSGVLYDRVWVEQ</sequence>
<dbReference type="InterPro" id="IPR000914">
    <property type="entry name" value="SBP_5_dom"/>
</dbReference>
<dbReference type="GO" id="GO:0042597">
    <property type="term" value="C:periplasmic space"/>
    <property type="evidence" value="ECO:0007669"/>
    <property type="project" value="UniProtKB-ARBA"/>
</dbReference>
<dbReference type="PROSITE" id="PS51257">
    <property type="entry name" value="PROKAR_LIPOPROTEIN"/>
    <property type="match status" value="1"/>
</dbReference>
<dbReference type="AlphaFoldDB" id="A0A3D9LHW5"/>
<feature type="chain" id="PRO_5038392898" evidence="5">
    <location>
        <begin position="30"/>
        <end position="596"/>
    </location>
</feature>
<evidence type="ECO:0000259" key="6">
    <source>
        <dbReference type="Pfam" id="PF00496"/>
    </source>
</evidence>
<keyword evidence="2" id="KW-0813">Transport</keyword>
<proteinExistence type="inferred from homology"/>
<evidence type="ECO:0000313" key="7">
    <source>
        <dbReference type="EMBL" id="REE05047.1"/>
    </source>
</evidence>
<dbReference type="Gene3D" id="3.10.105.10">
    <property type="entry name" value="Dipeptide-binding Protein, Domain 3"/>
    <property type="match status" value="1"/>
</dbReference>
<gene>
    <name evidence="7" type="ORF">C8E99_2906</name>
</gene>
<dbReference type="SUPFAM" id="SSF53850">
    <property type="entry name" value="Periplasmic binding protein-like II"/>
    <property type="match status" value="1"/>
</dbReference>
<keyword evidence="3 5" id="KW-0732">Signal</keyword>
<dbReference type="PANTHER" id="PTHR30290">
    <property type="entry name" value="PERIPLASMIC BINDING COMPONENT OF ABC TRANSPORTER"/>
    <property type="match status" value="1"/>
</dbReference>
<organism evidence="7 8">
    <name type="scientific">Citricoccus muralis</name>
    <dbReference type="NCBI Taxonomy" id="169134"/>
    <lineage>
        <taxon>Bacteria</taxon>
        <taxon>Bacillati</taxon>
        <taxon>Actinomycetota</taxon>
        <taxon>Actinomycetes</taxon>
        <taxon>Micrococcales</taxon>
        <taxon>Micrococcaceae</taxon>
        <taxon>Citricoccus</taxon>
    </lineage>
</organism>
<dbReference type="GO" id="GO:1904680">
    <property type="term" value="F:peptide transmembrane transporter activity"/>
    <property type="evidence" value="ECO:0007669"/>
    <property type="project" value="TreeGrafter"/>
</dbReference>
<accession>A0A3D9LHW5</accession>
<dbReference type="GO" id="GO:0043190">
    <property type="term" value="C:ATP-binding cassette (ABC) transporter complex"/>
    <property type="evidence" value="ECO:0007669"/>
    <property type="project" value="InterPro"/>
</dbReference>
<evidence type="ECO:0000256" key="3">
    <source>
        <dbReference type="ARBA" id="ARBA00022729"/>
    </source>
</evidence>
<dbReference type="RefSeq" id="WP_115932888.1">
    <property type="nucleotide sequence ID" value="NZ_QREH01000001.1"/>
</dbReference>
<evidence type="ECO:0000256" key="2">
    <source>
        <dbReference type="ARBA" id="ARBA00022448"/>
    </source>
</evidence>
<protein>
    <submittedName>
        <fullName evidence="7">Peptide/nickel transport system substrate-binding protein</fullName>
    </submittedName>
</protein>
<feature type="domain" description="Solute-binding protein family 5" evidence="6">
    <location>
        <begin position="109"/>
        <end position="480"/>
    </location>
</feature>
<keyword evidence="8" id="KW-1185">Reference proteome</keyword>
<dbReference type="PIRSF" id="PIRSF002741">
    <property type="entry name" value="MppA"/>
    <property type="match status" value="1"/>
</dbReference>
<name>A0A3D9LHW5_9MICC</name>
<dbReference type="GO" id="GO:0015833">
    <property type="term" value="P:peptide transport"/>
    <property type="evidence" value="ECO:0007669"/>
    <property type="project" value="TreeGrafter"/>
</dbReference>
<dbReference type="Pfam" id="PF00496">
    <property type="entry name" value="SBP_bac_5"/>
    <property type="match status" value="1"/>
</dbReference>
<evidence type="ECO:0000313" key="8">
    <source>
        <dbReference type="Proteomes" id="UP000256727"/>
    </source>
</evidence>
<evidence type="ECO:0000256" key="4">
    <source>
        <dbReference type="SAM" id="MobiDB-lite"/>
    </source>
</evidence>
<dbReference type="EMBL" id="QREH01000001">
    <property type="protein sequence ID" value="REE05047.1"/>
    <property type="molecule type" value="Genomic_DNA"/>
</dbReference>
<reference evidence="7 8" key="1">
    <citation type="submission" date="2018-07" db="EMBL/GenBank/DDBJ databases">
        <title>Sequencing the genomes of 1000 actinobacteria strains.</title>
        <authorList>
            <person name="Klenk H.-P."/>
        </authorList>
    </citation>
    <scope>NUCLEOTIDE SEQUENCE [LARGE SCALE GENOMIC DNA]</scope>
    <source>
        <strain evidence="7 8">DSM 14442</strain>
    </source>
</reference>
<dbReference type="InterPro" id="IPR030678">
    <property type="entry name" value="Peptide/Ni-bd"/>
</dbReference>